<gene>
    <name evidence="6" type="ORF">QEH52_10535</name>
</gene>
<evidence type="ECO:0000259" key="5">
    <source>
        <dbReference type="PROSITE" id="PS50931"/>
    </source>
</evidence>
<dbReference type="InterPro" id="IPR036390">
    <property type="entry name" value="WH_DNA-bd_sf"/>
</dbReference>
<evidence type="ECO:0000313" key="6">
    <source>
        <dbReference type="EMBL" id="MDQ8207950.1"/>
    </source>
</evidence>
<keyword evidence="4" id="KW-0804">Transcription</keyword>
<dbReference type="PROSITE" id="PS50931">
    <property type="entry name" value="HTH_LYSR"/>
    <property type="match status" value="1"/>
</dbReference>
<dbReference type="Gene3D" id="1.10.10.10">
    <property type="entry name" value="Winged helix-like DNA-binding domain superfamily/Winged helix DNA-binding domain"/>
    <property type="match status" value="1"/>
</dbReference>
<dbReference type="PANTHER" id="PTHR30346">
    <property type="entry name" value="TRANSCRIPTIONAL DUAL REGULATOR HCAR-RELATED"/>
    <property type="match status" value="1"/>
</dbReference>
<dbReference type="PRINTS" id="PR00039">
    <property type="entry name" value="HTHLYSR"/>
</dbReference>
<dbReference type="InterPro" id="IPR005119">
    <property type="entry name" value="LysR_subst-bd"/>
</dbReference>
<reference evidence="6 7" key="1">
    <citation type="submission" date="2023-04" db="EMBL/GenBank/DDBJ databases">
        <title>A novel bacteria isolated from coastal sediment.</title>
        <authorList>
            <person name="Liu X.-J."/>
            <person name="Du Z.-J."/>
        </authorList>
    </citation>
    <scope>NUCLEOTIDE SEQUENCE [LARGE SCALE GENOMIC DNA]</scope>
    <source>
        <strain evidence="6 7">SDUM461003</strain>
    </source>
</reference>
<keyword evidence="2" id="KW-0805">Transcription regulation</keyword>
<dbReference type="Pfam" id="PF03466">
    <property type="entry name" value="LysR_substrate"/>
    <property type="match status" value="1"/>
</dbReference>
<comment type="caution">
    <text evidence="6">The sequence shown here is derived from an EMBL/GenBank/DDBJ whole genome shotgun (WGS) entry which is preliminary data.</text>
</comment>
<keyword evidence="3" id="KW-0238">DNA-binding</keyword>
<dbReference type="EMBL" id="JARXHW010000022">
    <property type="protein sequence ID" value="MDQ8207950.1"/>
    <property type="molecule type" value="Genomic_DNA"/>
</dbReference>
<evidence type="ECO:0000256" key="4">
    <source>
        <dbReference type="ARBA" id="ARBA00023163"/>
    </source>
</evidence>
<evidence type="ECO:0000256" key="2">
    <source>
        <dbReference type="ARBA" id="ARBA00023015"/>
    </source>
</evidence>
<dbReference type="Pfam" id="PF00126">
    <property type="entry name" value="HTH_1"/>
    <property type="match status" value="1"/>
</dbReference>
<dbReference type="SUPFAM" id="SSF53850">
    <property type="entry name" value="Periplasmic binding protein-like II"/>
    <property type="match status" value="1"/>
</dbReference>
<evidence type="ECO:0000256" key="1">
    <source>
        <dbReference type="ARBA" id="ARBA00009437"/>
    </source>
</evidence>
<protein>
    <submittedName>
        <fullName evidence="6">LysR family transcriptional regulator</fullName>
    </submittedName>
</protein>
<dbReference type="Gene3D" id="3.40.190.10">
    <property type="entry name" value="Periplasmic binding protein-like II"/>
    <property type="match status" value="2"/>
</dbReference>
<feature type="domain" description="HTH lysR-type" evidence="5">
    <location>
        <begin position="9"/>
        <end position="66"/>
    </location>
</feature>
<evidence type="ECO:0000256" key="3">
    <source>
        <dbReference type="ARBA" id="ARBA00023125"/>
    </source>
</evidence>
<dbReference type="PANTHER" id="PTHR30346:SF0">
    <property type="entry name" value="HCA OPERON TRANSCRIPTIONAL ACTIVATOR HCAR"/>
    <property type="match status" value="1"/>
</dbReference>
<keyword evidence="7" id="KW-1185">Reference proteome</keyword>
<dbReference type="RefSeq" id="WP_308950318.1">
    <property type="nucleotide sequence ID" value="NZ_JARXHW010000022.1"/>
</dbReference>
<proteinExistence type="inferred from homology"/>
<accession>A0ABU1AXW9</accession>
<organism evidence="6 7">
    <name type="scientific">Thalassobacterium maritimum</name>
    <dbReference type="NCBI Taxonomy" id="3041265"/>
    <lineage>
        <taxon>Bacteria</taxon>
        <taxon>Pseudomonadati</taxon>
        <taxon>Verrucomicrobiota</taxon>
        <taxon>Opitutia</taxon>
        <taxon>Puniceicoccales</taxon>
        <taxon>Coraliomargaritaceae</taxon>
        <taxon>Thalassobacterium</taxon>
    </lineage>
</organism>
<dbReference type="Proteomes" id="UP001225316">
    <property type="component" value="Unassembled WGS sequence"/>
</dbReference>
<name>A0ABU1AXW9_9BACT</name>
<dbReference type="InterPro" id="IPR036388">
    <property type="entry name" value="WH-like_DNA-bd_sf"/>
</dbReference>
<sequence>MPFRYQLWMELRHLKYFIAVAETLNFRRAAERLNVAQPALSRQIKDLESSISVKLLDRDTGGTRLTEAGVVLLEEARDIMERIDMAREMARDAQAGRRGHLQIAGLGSMSLGLLSDTLSRFRVAYPKVDVSLHDIGYRDLMSELRAGSVHLGFSFDPNLRETREFKSVQVVKSRARIAMSVQHPLAKQDLVSLKDFDEDHIFCIGKAGMYDLHRRVTQSILSERNIYHKPLKFVANLELMMTMLAGNYGVSLVFPRFFGDIPQVVIKPILEDGDDLEIFLSAVWRRNLQSTLVNNFVEILHSVDLDQR</sequence>
<dbReference type="CDD" id="cd05466">
    <property type="entry name" value="PBP2_LTTR_substrate"/>
    <property type="match status" value="1"/>
</dbReference>
<dbReference type="SUPFAM" id="SSF46785">
    <property type="entry name" value="Winged helix' DNA-binding domain"/>
    <property type="match status" value="1"/>
</dbReference>
<comment type="similarity">
    <text evidence="1">Belongs to the LysR transcriptional regulatory family.</text>
</comment>
<evidence type="ECO:0000313" key="7">
    <source>
        <dbReference type="Proteomes" id="UP001225316"/>
    </source>
</evidence>
<dbReference type="InterPro" id="IPR000847">
    <property type="entry name" value="LysR_HTH_N"/>
</dbReference>